<feature type="compositionally biased region" description="Basic and acidic residues" evidence="1">
    <location>
        <begin position="68"/>
        <end position="83"/>
    </location>
</feature>
<name>A0A397RYF7_9GLOM</name>
<evidence type="ECO:0000313" key="2">
    <source>
        <dbReference type="EMBL" id="RIA79280.1"/>
    </source>
</evidence>
<accession>A0A397RYF7</accession>
<dbReference type="EMBL" id="QKYT01001403">
    <property type="protein sequence ID" value="RIA79280.1"/>
    <property type="molecule type" value="Genomic_DNA"/>
</dbReference>
<dbReference type="AlphaFoldDB" id="A0A397RYF7"/>
<feature type="region of interest" description="Disordered" evidence="1">
    <location>
        <begin position="68"/>
        <end position="111"/>
    </location>
</feature>
<reference evidence="2 3" key="1">
    <citation type="submission" date="2018-06" db="EMBL/GenBank/DDBJ databases">
        <title>Comparative genomics reveals the genomic features of Rhizophagus irregularis, R. cerebriforme, R. diaphanum and Gigaspora rosea, and their symbiotic lifestyle signature.</title>
        <authorList>
            <person name="Morin E."/>
            <person name="San Clemente H."/>
            <person name="Chen E.C.H."/>
            <person name="De La Providencia I."/>
            <person name="Hainaut M."/>
            <person name="Kuo A."/>
            <person name="Kohler A."/>
            <person name="Murat C."/>
            <person name="Tang N."/>
            <person name="Roy S."/>
            <person name="Loubradou J."/>
            <person name="Henrissat B."/>
            <person name="Grigoriev I.V."/>
            <person name="Corradi N."/>
            <person name="Roux C."/>
            <person name="Martin F.M."/>
        </authorList>
    </citation>
    <scope>NUCLEOTIDE SEQUENCE [LARGE SCALE GENOMIC DNA]</scope>
    <source>
        <strain evidence="2 3">DAOM 227022</strain>
    </source>
</reference>
<organism evidence="2 3">
    <name type="scientific">Glomus cerebriforme</name>
    <dbReference type="NCBI Taxonomy" id="658196"/>
    <lineage>
        <taxon>Eukaryota</taxon>
        <taxon>Fungi</taxon>
        <taxon>Fungi incertae sedis</taxon>
        <taxon>Mucoromycota</taxon>
        <taxon>Glomeromycotina</taxon>
        <taxon>Glomeromycetes</taxon>
        <taxon>Glomerales</taxon>
        <taxon>Glomeraceae</taxon>
        <taxon>Glomus</taxon>
    </lineage>
</organism>
<evidence type="ECO:0000256" key="1">
    <source>
        <dbReference type="SAM" id="MobiDB-lite"/>
    </source>
</evidence>
<gene>
    <name evidence="2" type="ORF">C1645_841082</name>
</gene>
<keyword evidence="3" id="KW-1185">Reference proteome</keyword>
<evidence type="ECO:0000313" key="3">
    <source>
        <dbReference type="Proteomes" id="UP000265703"/>
    </source>
</evidence>
<comment type="caution">
    <text evidence="2">The sequence shown here is derived from an EMBL/GenBank/DDBJ whole genome shotgun (WGS) entry which is preliminary data.</text>
</comment>
<sequence>MPGNPQRKEVETEIQQLKTTLTTLQAKKQTLQTNLTTLENQINNLSNLSESEQAKAIKQIKKELENVIKEHNIPEKPEEKNDKPNSPTDNPPENPIPLPTPQPISDLSNSTAEDFRQDLNIIADYLMNCNKHNEANPANPHYQTDKTKYAEGLNHIKEIET</sequence>
<feature type="compositionally biased region" description="Pro residues" evidence="1">
    <location>
        <begin position="89"/>
        <end position="102"/>
    </location>
</feature>
<protein>
    <submittedName>
        <fullName evidence="2">Uncharacterized protein</fullName>
    </submittedName>
</protein>
<proteinExistence type="predicted"/>
<dbReference type="Proteomes" id="UP000265703">
    <property type="component" value="Unassembled WGS sequence"/>
</dbReference>